<feature type="binding site" evidence="7">
    <location>
        <position position="167"/>
    </location>
    <ligand>
        <name>3-phosphoshikimate</name>
        <dbReference type="ChEBI" id="CHEBI:145989"/>
    </ligand>
</feature>
<proteinExistence type="inferred from homology"/>
<evidence type="ECO:0000256" key="3">
    <source>
        <dbReference type="ARBA" id="ARBA00022605"/>
    </source>
</evidence>
<comment type="subcellular location">
    <subcellularLocation>
        <location evidence="7">Cytoplasm</location>
    </subcellularLocation>
</comment>
<dbReference type="PANTHER" id="PTHR21090:SF5">
    <property type="entry name" value="PENTAFUNCTIONAL AROM POLYPEPTIDE"/>
    <property type="match status" value="1"/>
</dbReference>
<evidence type="ECO:0000256" key="1">
    <source>
        <dbReference type="ARBA" id="ARBA00004811"/>
    </source>
</evidence>
<dbReference type="InterPro" id="IPR023193">
    <property type="entry name" value="EPSP_synthase_CS"/>
</dbReference>
<evidence type="ECO:0000256" key="4">
    <source>
        <dbReference type="ARBA" id="ARBA00022679"/>
    </source>
</evidence>
<feature type="binding site" evidence="7">
    <location>
        <position position="22"/>
    </location>
    <ligand>
        <name>phosphoenolpyruvate</name>
        <dbReference type="ChEBI" id="CHEBI:58702"/>
    </ligand>
</feature>
<dbReference type="InterPro" id="IPR036968">
    <property type="entry name" value="Enolpyruvate_Tfrase_sf"/>
</dbReference>
<dbReference type="Gene3D" id="3.65.10.10">
    <property type="entry name" value="Enolpyruvate transferase domain"/>
    <property type="match status" value="2"/>
</dbReference>
<comment type="function">
    <text evidence="7">Catalyzes the transfer of the enolpyruvyl moiety of phosphoenolpyruvate (PEP) to the 5-hydroxyl of shikimate-3-phosphate (S3P) to produce enolpyruvyl shikimate-3-phosphate and inorganic phosphate.</text>
</comment>
<comment type="caution">
    <text evidence="7">Lacks conserved residue(s) required for the propagation of feature annotation.</text>
</comment>
<feature type="binding site" evidence="7">
    <location>
        <position position="23"/>
    </location>
    <ligand>
        <name>3-phosphoshikimate</name>
        <dbReference type="ChEBI" id="CHEBI:145989"/>
    </ligand>
</feature>
<dbReference type="PROSITE" id="PS00885">
    <property type="entry name" value="EPSP_SYNTHASE_2"/>
    <property type="match status" value="1"/>
</dbReference>
<feature type="binding site" evidence="7">
    <location>
        <position position="27"/>
    </location>
    <ligand>
        <name>3-phosphoshikimate</name>
        <dbReference type="ChEBI" id="CHEBI:145989"/>
    </ligand>
</feature>
<dbReference type="EMBL" id="CP037939">
    <property type="protein sequence ID" value="QBR47695.1"/>
    <property type="molecule type" value="Genomic_DNA"/>
</dbReference>
<feature type="binding site" evidence="7">
    <location>
        <position position="345"/>
    </location>
    <ligand>
        <name>phosphoenolpyruvate</name>
        <dbReference type="ChEBI" id="CHEBI:58702"/>
    </ligand>
</feature>
<dbReference type="InterPro" id="IPR006264">
    <property type="entry name" value="EPSP_synthase"/>
</dbReference>
<name>A0ABX5SNI3_9LACO</name>
<dbReference type="PROSITE" id="PS00104">
    <property type="entry name" value="EPSP_SYNTHASE_1"/>
    <property type="match status" value="1"/>
</dbReference>
<feature type="binding site" evidence="7">
    <location>
        <position position="341"/>
    </location>
    <ligand>
        <name>3-phosphoshikimate</name>
        <dbReference type="ChEBI" id="CHEBI:145989"/>
    </ligand>
</feature>
<dbReference type="PIRSF" id="PIRSF000505">
    <property type="entry name" value="EPSPS"/>
    <property type="match status" value="1"/>
</dbReference>
<dbReference type="Pfam" id="PF00275">
    <property type="entry name" value="EPSP_synthase"/>
    <property type="match status" value="1"/>
</dbReference>
<evidence type="ECO:0000256" key="6">
    <source>
        <dbReference type="ARBA" id="ARBA00044633"/>
    </source>
</evidence>
<organism evidence="9 10">
    <name type="scientific">Leuconostoc kimchii</name>
    <dbReference type="NCBI Taxonomy" id="136609"/>
    <lineage>
        <taxon>Bacteria</taxon>
        <taxon>Bacillati</taxon>
        <taxon>Bacillota</taxon>
        <taxon>Bacilli</taxon>
        <taxon>Lactobacillales</taxon>
        <taxon>Lactobacillaceae</taxon>
        <taxon>Leuconostoc</taxon>
    </lineage>
</organism>
<dbReference type="CDD" id="cd01556">
    <property type="entry name" value="EPSP_synthase"/>
    <property type="match status" value="1"/>
</dbReference>
<feature type="binding site" evidence="7">
    <location>
        <position position="22"/>
    </location>
    <ligand>
        <name>3-phosphoshikimate</name>
        <dbReference type="ChEBI" id="CHEBI:145989"/>
    </ligand>
</feature>
<sequence>MIKLMRAQSTGLRGTMTVPGDKSISHRALMFGAIAQGVTEIENFLVSDDVLHTMAVFRELGVTIDQHGKHVRVIGRGSEHFTQPQKALDMGNSGTSTRLLMGLLSRQPFNIHIVGDESLSRRPMKRVLTPLALMGADIRLSENDTLPGVIYANSQVTGITYEMPVASAQVKSAILLAGIQAEGVTTIIEKIPSRDHTERMLRQFGGTITVKDGRVSVTKHQHLTGQHVIVPSDISSAAFFIVAGLITPNSKLTIKKVGINKTRDGVLQLLKRMGANIVMSNINVNGEPFADITIEAQQLKGIDITEKDIPSSVDELPIIALAATQAQGDTTITGAGELRVKETDRIATVISELTKLGANIEALEDGMIIHGGTPLHVTNESALLTSHGDHRIGMMNAIAALITTGGDVVLTGEDAISVSYPGFLENLSRVMI</sequence>
<feature type="binding site" evidence="7">
    <location>
        <position position="391"/>
    </location>
    <ligand>
        <name>phosphoenolpyruvate</name>
        <dbReference type="ChEBI" id="CHEBI:58702"/>
    </ligand>
</feature>
<keyword evidence="7" id="KW-0963">Cytoplasm</keyword>
<keyword evidence="5 7" id="KW-0057">Aromatic amino acid biosynthesis</keyword>
<accession>A0ABX5SNI3</accession>
<evidence type="ECO:0000256" key="7">
    <source>
        <dbReference type="HAMAP-Rule" id="MF_00210"/>
    </source>
</evidence>
<keyword evidence="10" id="KW-1185">Reference proteome</keyword>
<evidence type="ECO:0000256" key="2">
    <source>
        <dbReference type="ARBA" id="ARBA00009948"/>
    </source>
</evidence>
<comment type="similarity">
    <text evidence="2 7">Belongs to the EPSP synthase family.</text>
</comment>
<comment type="pathway">
    <text evidence="1 7">Metabolic intermediate biosynthesis; chorismate biosynthesis; chorismate from D-erythrose 4-phosphate and phosphoenolpyruvate: step 6/7.</text>
</comment>
<comment type="catalytic activity">
    <reaction evidence="6">
        <text>3-phosphoshikimate + phosphoenolpyruvate = 5-O-(1-carboxyvinyl)-3-phosphoshikimate + phosphate</text>
        <dbReference type="Rhea" id="RHEA:21256"/>
        <dbReference type="ChEBI" id="CHEBI:43474"/>
        <dbReference type="ChEBI" id="CHEBI:57701"/>
        <dbReference type="ChEBI" id="CHEBI:58702"/>
        <dbReference type="ChEBI" id="CHEBI:145989"/>
        <dbReference type="EC" id="2.5.1.19"/>
    </reaction>
    <physiologicalReaction direction="left-to-right" evidence="6">
        <dbReference type="Rhea" id="RHEA:21257"/>
    </physiologicalReaction>
</comment>
<feature type="binding site" evidence="7">
    <location>
        <position position="169"/>
    </location>
    <ligand>
        <name>phosphoenolpyruvate</name>
        <dbReference type="ChEBI" id="CHEBI:58702"/>
    </ligand>
</feature>
<feature type="binding site" evidence="7">
    <location>
        <position position="122"/>
    </location>
    <ligand>
        <name>phosphoenolpyruvate</name>
        <dbReference type="ChEBI" id="CHEBI:58702"/>
    </ligand>
</feature>
<feature type="active site" description="Proton acceptor" evidence="7">
    <location>
        <position position="314"/>
    </location>
</feature>
<dbReference type="Proteomes" id="UP000295756">
    <property type="component" value="Chromosome"/>
</dbReference>
<dbReference type="InterPro" id="IPR013792">
    <property type="entry name" value="RNA3'P_cycl/enolpyr_Trfase_a/b"/>
</dbReference>
<dbReference type="HAMAP" id="MF_00210">
    <property type="entry name" value="EPSP_synth"/>
    <property type="match status" value="1"/>
</dbReference>
<dbReference type="NCBIfam" id="TIGR01356">
    <property type="entry name" value="aroA"/>
    <property type="match status" value="1"/>
</dbReference>
<protein>
    <recommendedName>
        <fullName evidence="7">3-phosphoshikimate 1-carboxyvinyltransferase</fullName>
        <ecNumber evidence="7">2.5.1.19</ecNumber>
    </recommendedName>
    <alternativeName>
        <fullName evidence="7">5-enolpyruvylshikimate-3-phosphate synthase</fullName>
        <shortName evidence="7">EPSP synthase</shortName>
        <shortName evidence="7">EPSPS</shortName>
    </alternativeName>
</protein>
<dbReference type="SUPFAM" id="SSF55205">
    <property type="entry name" value="EPT/RTPC-like"/>
    <property type="match status" value="1"/>
</dbReference>
<feature type="binding site" evidence="7">
    <location>
        <position position="94"/>
    </location>
    <ligand>
        <name>phosphoenolpyruvate</name>
        <dbReference type="ChEBI" id="CHEBI:58702"/>
    </ligand>
</feature>
<feature type="binding site" evidence="7">
    <location>
        <position position="314"/>
    </location>
    <ligand>
        <name>3-phosphoshikimate</name>
        <dbReference type="ChEBI" id="CHEBI:145989"/>
    </ligand>
</feature>
<keyword evidence="4 7" id="KW-0808">Transferase</keyword>
<evidence type="ECO:0000259" key="8">
    <source>
        <dbReference type="Pfam" id="PF00275"/>
    </source>
</evidence>
<dbReference type="PANTHER" id="PTHR21090">
    <property type="entry name" value="AROM/DEHYDROQUINATE SYNTHASE"/>
    <property type="match status" value="1"/>
</dbReference>
<evidence type="ECO:0000313" key="10">
    <source>
        <dbReference type="Proteomes" id="UP000295756"/>
    </source>
</evidence>
<evidence type="ECO:0000313" key="9">
    <source>
        <dbReference type="EMBL" id="QBR47695.1"/>
    </source>
</evidence>
<feature type="binding site" evidence="7">
    <location>
        <position position="169"/>
    </location>
    <ligand>
        <name>3-phosphoshikimate</name>
        <dbReference type="ChEBI" id="CHEBI:145989"/>
    </ligand>
</feature>
<reference evidence="9 10" key="1">
    <citation type="submission" date="2019-03" db="EMBL/GenBank/DDBJ databases">
        <title>Complete Genome Sequence of Leuconostoc kimchii strain NKJ218 Isolated from Homemade Kimchi.</title>
        <authorList>
            <person name="Jung J.Y."/>
            <person name="Jin H.M."/>
            <person name="Jung J.-W."/>
            <person name="Lee S.-Y."/>
            <person name="Ryu B.-G."/>
            <person name="Han S.-S."/>
            <person name="Kang H.K."/>
            <person name="Choi H.W."/>
            <person name="Chung E.J."/>
            <person name="Choi K.-M."/>
        </authorList>
    </citation>
    <scope>NUCLEOTIDE SEQUENCE [LARGE SCALE GENOMIC DNA]</scope>
    <source>
        <strain evidence="9 10">NKJ218</strain>
    </source>
</reference>
<dbReference type="EC" id="2.5.1.19" evidence="7"/>
<gene>
    <name evidence="7 9" type="primary">aroA</name>
    <name evidence="9" type="ORF">EW139_06000</name>
</gene>
<dbReference type="RefSeq" id="WP_013104088.1">
    <property type="nucleotide sequence ID" value="NZ_CP037939.1"/>
</dbReference>
<feature type="domain" description="Enolpyruvate transferase" evidence="8">
    <location>
        <begin position="9"/>
        <end position="427"/>
    </location>
</feature>
<keyword evidence="3 7" id="KW-0028">Amino-acid biosynthesis</keyword>
<comment type="subunit">
    <text evidence="7">Monomer.</text>
</comment>
<dbReference type="GO" id="GO:0003866">
    <property type="term" value="F:3-phosphoshikimate 1-carboxyvinyltransferase activity"/>
    <property type="evidence" value="ECO:0007669"/>
    <property type="project" value="UniProtKB-EC"/>
</dbReference>
<dbReference type="InterPro" id="IPR001986">
    <property type="entry name" value="Enolpyruvate_Tfrase_dom"/>
</dbReference>
<evidence type="ECO:0000256" key="5">
    <source>
        <dbReference type="ARBA" id="ARBA00023141"/>
    </source>
</evidence>